<dbReference type="Proteomes" id="UP000583800">
    <property type="component" value="Unassembled WGS sequence"/>
</dbReference>
<keyword evidence="2" id="KW-1185">Reference proteome</keyword>
<evidence type="ECO:0000313" key="1">
    <source>
        <dbReference type="EMBL" id="MBB6350669.1"/>
    </source>
</evidence>
<evidence type="ECO:0008006" key="3">
    <source>
        <dbReference type="Google" id="ProtNLM"/>
    </source>
</evidence>
<organism evidence="1 2">
    <name type="scientific">Nonomuraea muscovyensis</name>
    <dbReference type="NCBI Taxonomy" id="1124761"/>
    <lineage>
        <taxon>Bacteria</taxon>
        <taxon>Bacillati</taxon>
        <taxon>Actinomycetota</taxon>
        <taxon>Actinomycetes</taxon>
        <taxon>Streptosporangiales</taxon>
        <taxon>Streptosporangiaceae</taxon>
        <taxon>Nonomuraea</taxon>
    </lineage>
</organism>
<sequence>MTQKDVIEGGKDPLDIDPNWPGLDGKATLHYEVGKMRAVARELRSAFSGSDGSGQGLGHHKQRLLDECQLSEAHIGTWHDASAFTKTVGANSAGTKFSQAYSEFAEAFDKVIKAIEANADIYARTNQHNEGGREA</sequence>
<protein>
    <recommendedName>
        <fullName evidence="3">PE domain-containing protein</fullName>
    </recommendedName>
</protein>
<proteinExistence type="predicted"/>
<evidence type="ECO:0000313" key="2">
    <source>
        <dbReference type="Proteomes" id="UP000583800"/>
    </source>
</evidence>
<name>A0A7X0CCA2_9ACTN</name>
<gene>
    <name evidence="1" type="ORF">FHU36_007241</name>
</gene>
<dbReference type="EMBL" id="JACHJB010000003">
    <property type="protein sequence ID" value="MBB6350669.1"/>
    <property type="molecule type" value="Genomic_DNA"/>
</dbReference>
<accession>A0A7X0CCA2</accession>
<reference evidence="1 2" key="1">
    <citation type="submission" date="2020-08" db="EMBL/GenBank/DDBJ databases">
        <title>Sequencing the genomes of 1000 actinobacteria strains.</title>
        <authorList>
            <person name="Klenk H.-P."/>
        </authorList>
    </citation>
    <scope>NUCLEOTIDE SEQUENCE [LARGE SCALE GENOMIC DNA]</scope>
    <source>
        <strain evidence="1 2">DSM 45913</strain>
    </source>
</reference>
<comment type="caution">
    <text evidence="1">The sequence shown here is derived from an EMBL/GenBank/DDBJ whole genome shotgun (WGS) entry which is preliminary data.</text>
</comment>
<dbReference type="RefSeq" id="WP_185088424.1">
    <property type="nucleotide sequence ID" value="NZ_JACHJB010000003.1"/>
</dbReference>
<dbReference type="AlphaFoldDB" id="A0A7X0CCA2"/>